<dbReference type="AlphaFoldDB" id="A0A7M7QPY3"/>
<feature type="region of interest" description="Disordered" evidence="1">
    <location>
        <begin position="174"/>
        <end position="295"/>
    </location>
</feature>
<dbReference type="RefSeq" id="XP_031789017.1">
    <property type="nucleotide sequence ID" value="XM_031933157.2"/>
</dbReference>
<reference evidence="2" key="1">
    <citation type="submission" date="2021-01" db="UniProtKB">
        <authorList>
            <consortium name="EnsemblMetazoa"/>
        </authorList>
    </citation>
    <scope>IDENTIFICATION</scope>
</reference>
<dbReference type="GO" id="GO:0003677">
    <property type="term" value="F:DNA binding"/>
    <property type="evidence" value="ECO:0007669"/>
    <property type="project" value="InterPro"/>
</dbReference>
<dbReference type="KEGG" id="nvi:116417960"/>
<proteinExistence type="predicted"/>
<dbReference type="GO" id="GO:0045892">
    <property type="term" value="P:negative regulation of DNA-templated transcription"/>
    <property type="evidence" value="ECO:0007669"/>
    <property type="project" value="InterPro"/>
</dbReference>
<dbReference type="Proteomes" id="UP000002358">
    <property type="component" value="Unassembled WGS sequence"/>
</dbReference>
<keyword evidence="3" id="KW-1185">Reference proteome</keyword>
<sequence>MEELYACVRFTDELKKNQFVSIKEIKVDKSDTHHIRPATVDDFDPQRQYDILWCLCDTIDCTDINNKSCEYHKGYIVCLAETLADAEEKGNSTRFRLPRKIFSPSDPKLPSNSQTILQKNCSQSTVSGLHNFNEKLVVKLDNLNHAKAIEKAKLRASKEQLGAYAKNQFTGGRKSFLSFSQNDHDNGKRRSNEDEHNVNGPLLNKKSRTAREKDPLSLDEDSEPEIPDDYEDSYSEKETRSRPTTPIDNLSDTHEGTNDQTLHDGIERDNLRPVRGIRKPPKQARPRQLQPAEISADERAINLYITPEAVDVDPRDRQKYQTFENNMIYLGGGKAVDKEFWEFLKLRGDLLFLRETAELICGKHDLVNRCIKEKKTSVTIQGRSPRKAIPPSKYFLIRELFQDYMKEREYDKSTRDRLLSTFNRQLGYKIQDLRKALFN</sequence>
<dbReference type="PANTHER" id="PTHR14628">
    <property type="entry name" value="BEN DOMAIN-CONTAINING PROTEIN 5"/>
    <property type="match status" value="1"/>
</dbReference>
<evidence type="ECO:0000313" key="2">
    <source>
        <dbReference type="EnsemblMetazoa" id="XP_031789017"/>
    </source>
</evidence>
<accession>A0A7M7QPY3</accession>
<dbReference type="OrthoDB" id="7714106at2759"/>
<feature type="compositionally biased region" description="Acidic residues" evidence="1">
    <location>
        <begin position="217"/>
        <end position="233"/>
    </location>
</feature>
<dbReference type="InParanoid" id="A0A7M7QPY3"/>
<feature type="compositionally biased region" description="Basic and acidic residues" evidence="1">
    <location>
        <begin position="182"/>
        <end position="197"/>
    </location>
</feature>
<dbReference type="InterPro" id="IPR040391">
    <property type="entry name" value="BEND5"/>
</dbReference>
<dbReference type="PANTHER" id="PTHR14628:SF1">
    <property type="entry name" value="BEN DOMAIN-CONTAINING PROTEIN 5"/>
    <property type="match status" value="1"/>
</dbReference>
<name>A0A7M7QPY3_NASVI</name>
<feature type="compositionally biased region" description="Basic and acidic residues" evidence="1">
    <location>
        <begin position="251"/>
        <end position="272"/>
    </location>
</feature>
<protein>
    <recommendedName>
        <fullName evidence="4">BEN domain-containing protein</fullName>
    </recommendedName>
</protein>
<feature type="compositionally biased region" description="Basic residues" evidence="1">
    <location>
        <begin position="275"/>
        <end position="285"/>
    </location>
</feature>
<evidence type="ECO:0000256" key="1">
    <source>
        <dbReference type="SAM" id="MobiDB-lite"/>
    </source>
</evidence>
<evidence type="ECO:0000313" key="3">
    <source>
        <dbReference type="Proteomes" id="UP000002358"/>
    </source>
</evidence>
<evidence type="ECO:0008006" key="4">
    <source>
        <dbReference type="Google" id="ProtNLM"/>
    </source>
</evidence>
<dbReference type="EnsemblMetazoa" id="XM_031933157">
    <property type="protein sequence ID" value="XP_031789017"/>
    <property type="gene ID" value="LOC116417960"/>
</dbReference>
<organism evidence="2 3">
    <name type="scientific">Nasonia vitripennis</name>
    <name type="common">Parasitic wasp</name>
    <dbReference type="NCBI Taxonomy" id="7425"/>
    <lineage>
        <taxon>Eukaryota</taxon>
        <taxon>Metazoa</taxon>
        <taxon>Ecdysozoa</taxon>
        <taxon>Arthropoda</taxon>
        <taxon>Hexapoda</taxon>
        <taxon>Insecta</taxon>
        <taxon>Pterygota</taxon>
        <taxon>Neoptera</taxon>
        <taxon>Endopterygota</taxon>
        <taxon>Hymenoptera</taxon>
        <taxon>Apocrita</taxon>
        <taxon>Proctotrupomorpha</taxon>
        <taxon>Chalcidoidea</taxon>
        <taxon>Pteromalidae</taxon>
        <taxon>Pteromalinae</taxon>
        <taxon>Nasonia</taxon>
    </lineage>
</organism>
<dbReference type="GeneID" id="116417960"/>